<reference evidence="5 6" key="1">
    <citation type="journal article" date="2013" name="Curr. Biol.">
        <title>The Genome of the Foraminiferan Reticulomyxa filosa.</title>
        <authorList>
            <person name="Glockner G."/>
            <person name="Hulsmann N."/>
            <person name="Schleicher M."/>
            <person name="Noegel A.A."/>
            <person name="Eichinger L."/>
            <person name="Gallinger C."/>
            <person name="Pawlowski J."/>
            <person name="Sierra R."/>
            <person name="Euteneuer U."/>
            <person name="Pillet L."/>
            <person name="Moustafa A."/>
            <person name="Platzer M."/>
            <person name="Groth M."/>
            <person name="Szafranski K."/>
            <person name="Schliwa M."/>
        </authorList>
    </citation>
    <scope>NUCLEOTIDE SEQUENCE [LARGE SCALE GENOMIC DNA]</scope>
</reference>
<dbReference type="CDD" id="cd00200">
    <property type="entry name" value="WD40"/>
    <property type="match status" value="1"/>
</dbReference>
<dbReference type="PRINTS" id="PR00320">
    <property type="entry name" value="GPROTEINBRPT"/>
</dbReference>
<keyword evidence="6" id="KW-1185">Reference proteome</keyword>
<proteinExistence type="predicted"/>
<dbReference type="OrthoDB" id="427368at2759"/>
<evidence type="ECO:0000256" key="3">
    <source>
        <dbReference type="PROSITE-ProRule" id="PRU00221"/>
    </source>
</evidence>
<comment type="caution">
    <text evidence="5">The sequence shown here is derived from an EMBL/GenBank/DDBJ whole genome shotgun (WGS) entry which is preliminary data.</text>
</comment>
<dbReference type="Pfam" id="PF00400">
    <property type="entry name" value="WD40"/>
    <property type="match status" value="6"/>
</dbReference>
<dbReference type="PANTHER" id="PTHR19848:SF8">
    <property type="entry name" value="F-BOX AND WD REPEAT DOMAIN CONTAINING 7"/>
    <property type="match status" value="1"/>
</dbReference>
<feature type="repeat" description="WD" evidence="3">
    <location>
        <begin position="354"/>
        <end position="395"/>
    </location>
</feature>
<evidence type="ECO:0000313" key="6">
    <source>
        <dbReference type="Proteomes" id="UP000023152"/>
    </source>
</evidence>
<dbReference type="InterPro" id="IPR020472">
    <property type="entry name" value="WD40_PAC1"/>
</dbReference>
<evidence type="ECO:0000313" key="5">
    <source>
        <dbReference type="EMBL" id="ETO31669.1"/>
    </source>
</evidence>
<dbReference type="SMART" id="SM00320">
    <property type="entry name" value="WD40"/>
    <property type="match status" value="6"/>
</dbReference>
<name>X6P0R5_RETFI</name>
<dbReference type="Gene3D" id="2.130.10.10">
    <property type="entry name" value="YVTN repeat-like/Quinoprotein amine dehydrogenase"/>
    <property type="match status" value="3"/>
</dbReference>
<dbReference type="PANTHER" id="PTHR19848">
    <property type="entry name" value="WD40 REPEAT PROTEIN"/>
    <property type="match status" value="1"/>
</dbReference>
<protein>
    <submittedName>
        <fullName evidence="5">WD-40 repeat protein</fullName>
    </submittedName>
</protein>
<accession>X6P0R5</accession>
<feature type="repeat" description="WD" evidence="3">
    <location>
        <begin position="270"/>
        <end position="311"/>
    </location>
</feature>
<dbReference type="InterPro" id="IPR036322">
    <property type="entry name" value="WD40_repeat_dom_sf"/>
</dbReference>
<feature type="repeat" description="WD" evidence="3">
    <location>
        <begin position="154"/>
        <end position="185"/>
    </location>
</feature>
<feature type="region of interest" description="Disordered" evidence="4">
    <location>
        <begin position="76"/>
        <end position="117"/>
    </location>
</feature>
<dbReference type="AlphaFoldDB" id="X6P0R5"/>
<dbReference type="EMBL" id="ASPP01004777">
    <property type="protein sequence ID" value="ETO31669.1"/>
    <property type="molecule type" value="Genomic_DNA"/>
</dbReference>
<dbReference type="PROSITE" id="PS50082">
    <property type="entry name" value="WD_REPEATS_2"/>
    <property type="match status" value="6"/>
</dbReference>
<feature type="repeat" description="WD" evidence="3">
    <location>
        <begin position="312"/>
        <end position="353"/>
    </location>
</feature>
<keyword evidence="1 3" id="KW-0853">WD repeat</keyword>
<evidence type="ECO:0000256" key="1">
    <source>
        <dbReference type="ARBA" id="ARBA00022574"/>
    </source>
</evidence>
<dbReference type="Proteomes" id="UP000023152">
    <property type="component" value="Unassembled WGS sequence"/>
</dbReference>
<feature type="repeat" description="WD" evidence="3">
    <location>
        <begin position="228"/>
        <end position="269"/>
    </location>
</feature>
<gene>
    <name evidence="5" type="ORF">RFI_05450</name>
</gene>
<evidence type="ECO:0000256" key="2">
    <source>
        <dbReference type="ARBA" id="ARBA00022737"/>
    </source>
</evidence>
<dbReference type="InterPro" id="IPR019775">
    <property type="entry name" value="WD40_repeat_CS"/>
</dbReference>
<dbReference type="InterPro" id="IPR015943">
    <property type="entry name" value="WD40/YVTN_repeat-like_dom_sf"/>
</dbReference>
<keyword evidence="2" id="KW-0677">Repeat</keyword>
<dbReference type="PROSITE" id="PS00678">
    <property type="entry name" value="WD_REPEATS_1"/>
    <property type="match status" value="4"/>
</dbReference>
<evidence type="ECO:0000256" key="4">
    <source>
        <dbReference type="SAM" id="MobiDB-lite"/>
    </source>
</evidence>
<dbReference type="PROSITE" id="PS50294">
    <property type="entry name" value="WD_REPEATS_REGION"/>
    <property type="match status" value="6"/>
</dbReference>
<dbReference type="InterPro" id="IPR001680">
    <property type="entry name" value="WD40_rpt"/>
</dbReference>
<sequence length="527" mass="61107">MHKRLFQAGLFQNPFKTTLIKKRFQQHSRNKSLHLNRHNNQLFCYLFCCKNQKDFAFFLNKTFFFDFKVTQAFKQNNPERSVQHQKKKRVNFSNMNESQDTSDSSFDTDEYEDDSNNKDAMTSQLVAKEARLIIQNWIRISNIKIGWINEFDEIVFSPDGSKIVSSSKDKIVRIWDIASRKQIQSCEGHTNYVYGVAFSPDGYTIVSCSWDETIRLWDVESGMELMKLGGCLGFVLDVSFSPDGASIVSASSNNMIQLWDAHSGKEIHKFISHSYIVSSAQFSSDGTMIVSSSHDKTIDIWNVKSGERLKQLIGHSDYINYAEFSPDCKFVASCSRDKTIRIWHVQSEKQVKLFREHADVVNDVRYFPHGQTIVSSSNDGTIRLWDVNSGTFAFTEIFTKKSSVCSVQCDIQNINRPLSFSTFFFFLYTRSCFIKYFVQNCLHKVKRKLRINERKETKEKEVSFEEIEQEEKQIKQKLLRIGFMNDKIINCAVQDEAKSSVQLTKNHKTKLTNRDSNEYVHANAKDE</sequence>
<organism evidence="5 6">
    <name type="scientific">Reticulomyxa filosa</name>
    <dbReference type="NCBI Taxonomy" id="46433"/>
    <lineage>
        <taxon>Eukaryota</taxon>
        <taxon>Sar</taxon>
        <taxon>Rhizaria</taxon>
        <taxon>Retaria</taxon>
        <taxon>Foraminifera</taxon>
        <taxon>Monothalamids</taxon>
        <taxon>Reticulomyxidae</taxon>
        <taxon>Reticulomyxa</taxon>
    </lineage>
</organism>
<feature type="repeat" description="WD" evidence="3">
    <location>
        <begin position="186"/>
        <end position="227"/>
    </location>
</feature>
<dbReference type="SUPFAM" id="SSF50978">
    <property type="entry name" value="WD40 repeat-like"/>
    <property type="match status" value="1"/>
</dbReference>